<dbReference type="SUPFAM" id="SSF48239">
    <property type="entry name" value="Terpenoid cyclases/Protein prenyltransferases"/>
    <property type="match status" value="1"/>
</dbReference>
<gene>
    <name evidence="1" type="ORF">IPZ78_14180</name>
</gene>
<accession>A0ABS7Z7X9</accession>
<reference evidence="1" key="1">
    <citation type="submission" date="2020-10" db="EMBL/GenBank/DDBJ databases">
        <authorList>
            <person name="Lu T."/>
            <person name="Wang Q."/>
            <person name="Han X."/>
        </authorList>
    </citation>
    <scope>NUCLEOTIDE SEQUENCE</scope>
    <source>
        <strain evidence="1">WQ 366</strain>
    </source>
</reference>
<dbReference type="RefSeq" id="WP_225554657.1">
    <property type="nucleotide sequence ID" value="NZ_JADEYP010000030.1"/>
</dbReference>
<evidence type="ECO:0008006" key="3">
    <source>
        <dbReference type="Google" id="ProtNLM"/>
    </source>
</evidence>
<evidence type="ECO:0000313" key="1">
    <source>
        <dbReference type="EMBL" id="MCA5006298.1"/>
    </source>
</evidence>
<keyword evidence="2" id="KW-1185">Reference proteome</keyword>
<comment type="caution">
    <text evidence="1">The sequence shown here is derived from an EMBL/GenBank/DDBJ whole genome shotgun (WGS) entry which is preliminary data.</text>
</comment>
<dbReference type="Proteomes" id="UP001165302">
    <property type="component" value="Unassembled WGS sequence"/>
</dbReference>
<sequence>MIVKIPNITPQTFQTDHIHRLTNSVGIFQHAKFSSPNFHHGYCLDDNVRALQLLILAANKNILKNEDHRLIDTYISYIYYMQNDDGSFKNFLSFQNTYLDERSCHDAFGRTIYALGITMQSTTNKHVFSIAKEIMDKSYDIIDSITSIRAVSYALCGLYACYTSQNYDKPLKQTIKKLADFIANEYKNNKHQNWNWFEKIITYDNAIIPYALILANEINENNDWKQIIIDSTIFLDGILFKENYLQVIGNDGWFTPNCKSRNIGQQPIEIPALILLYKKLNASYPQNTYKGSAHKCYDWFFGLNSAESVLFDVDTKGCCDGLDGDIVNLNQGAESTISFWQSYIYMQSAF</sequence>
<proteinExistence type="predicted"/>
<protein>
    <recommendedName>
        <fullName evidence="3">Glycosyltransferase</fullName>
    </recommendedName>
</protein>
<name>A0ABS7Z7X9_9SPHI</name>
<organism evidence="1 2">
    <name type="scientific">Sphingobacterium bovistauri</name>
    <dbReference type="NCBI Taxonomy" id="2781959"/>
    <lineage>
        <taxon>Bacteria</taxon>
        <taxon>Pseudomonadati</taxon>
        <taxon>Bacteroidota</taxon>
        <taxon>Sphingobacteriia</taxon>
        <taxon>Sphingobacteriales</taxon>
        <taxon>Sphingobacteriaceae</taxon>
        <taxon>Sphingobacterium</taxon>
    </lineage>
</organism>
<dbReference type="EMBL" id="JADEYP010000030">
    <property type="protein sequence ID" value="MCA5006298.1"/>
    <property type="molecule type" value="Genomic_DNA"/>
</dbReference>
<evidence type="ECO:0000313" key="2">
    <source>
        <dbReference type="Proteomes" id="UP001165302"/>
    </source>
</evidence>
<dbReference type="InterPro" id="IPR008930">
    <property type="entry name" value="Terpenoid_cyclase/PrenylTrfase"/>
</dbReference>